<feature type="compositionally biased region" description="Low complexity" evidence="1">
    <location>
        <begin position="9"/>
        <end position="21"/>
    </location>
</feature>
<keyword evidence="4" id="KW-1185">Reference proteome</keyword>
<keyword evidence="2" id="KW-1133">Transmembrane helix</keyword>
<evidence type="ECO:0000256" key="1">
    <source>
        <dbReference type="SAM" id="MobiDB-lite"/>
    </source>
</evidence>
<evidence type="ECO:0000313" key="4">
    <source>
        <dbReference type="Proteomes" id="UP001143480"/>
    </source>
</evidence>
<reference evidence="3" key="2">
    <citation type="submission" date="2023-01" db="EMBL/GenBank/DDBJ databases">
        <authorList>
            <person name="Sun Q."/>
            <person name="Evtushenko L."/>
        </authorList>
    </citation>
    <scope>NUCLEOTIDE SEQUENCE</scope>
    <source>
        <strain evidence="3">VKM Ac-1321</strain>
    </source>
</reference>
<evidence type="ECO:0000313" key="3">
    <source>
        <dbReference type="EMBL" id="GLL02375.1"/>
    </source>
</evidence>
<feature type="region of interest" description="Disordered" evidence="1">
    <location>
        <begin position="1"/>
        <end position="57"/>
    </location>
</feature>
<proteinExistence type="predicted"/>
<feature type="compositionally biased region" description="Basic residues" evidence="1">
    <location>
        <begin position="30"/>
        <end position="46"/>
    </location>
</feature>
<organism evidence="3 4">
    <name type="scientific">Dactylosporangium matsuzakiense</name>
    <dbReference type="NCBI Taxonomy" id="53360"/>
    <lineage>
        <taxon>Bacteria</taxon>
        <taxon>Bacillati</taxon>
        <taxon>Actinomycetota</taxon>
        <taxon>Actinomycetes</taxon>
        <taxon>Micromonosporales</taxon>
        <taxon>Micromonosporaceae</taxon>
        <taxon>Dactylosporangium</taxon>
    </lineage>
</organism>
<dbReference type="Proteomes" id="UP001143480">
    <property type="component" value="Unassembled WGS sequence"/>
</dbReference>
<gene>
    <name evidence="3" type="ORF">GCM10017581_041170</name>
</gene>
<feature type="transmembrane region" description="Helical" evidence="2">
    <location>
        <begin position="61"/>
        <end position="82"/>
    </location>
</feature>
<sequence length="95" mass="9830">MDADREAARPAAPALSGPPGADLDDIAGRHDRRAAPGRRGPRHRAAGRAVTGERSRRVRQVSAAGLAVVVLAPAALSIAGVVRTRRAADVRGWAP</sequence>
<protein>
    <submittedName>
        <fullName evidence="3">Uncharacterized protein</fullName>
    </submittedName>
</protein>
<dbReference type="AlphaFoldDB" id="A0A9W6KLK3"/>
<keyword evidence="2" id="KW-0812">Transmembrane</keyword>
<dbReference type="EMBL" id="BSFP01000023">
    <property type="protein sequence ID" value="GLL02375.1"/>
    <property type="molecule type" value="Genomic_DNA"/>
</dbReference>
<keyword evidence="2" id="KW-0472">Membrane</keyword>
<dbReference type="RefSeq" id="WP_261959146.1">
    <property type="nucleotide sequence ID" value="NZ_BAAAXA010000001.1"/>
</dbReference>
<name>A0A9W6KLK3_9ACTN</name>
<accession>A0A9W6KLK3</accession>
<comment type="caution">
    <text evidence="3">The sequence shown here is derived from an EMBL/GenBank/DDBJ whole genome shotgun (WGS) entry which is preliminary data.</text>
</comment>
<evidence type="ECO:0000256" key="2">
    <source>
        <dbReference type="SAM" id="Phobius"/>
    </source>
</evidence>
<reference evidence="3" key="1">
    <citation type="journal article" date="2014" name="Int. J. Syst. Evol. Microbiol.">
        <title>Complete genome sequence of Corynebacterium casei LMG S-19264T (=DSM 44701T), isolated from a smear-ripened cheese.</title>
        <authorList>
            <consortium name="US DOE Joint Genome Institute (JGI-PGF)"/>
            <person name="Walter F."/>
            <person name="Albersmeier A."/>
            <person name="Kalinowski J."/>
            <person name="Ruckert C."/>
        </authorList>
    </citation>
    <scope>NUCLEOTIDE SEQUENCE</scope>
    <source>
        <strain evidence="3">VKM Ac-1321</strain>
    </source>
</reference>